<evidence type="ECO:0000256" key="5">
    <source>
        <dbReference type="ARBA" id="ARBA00022989"/>
    </source>
</evidence>
<evidence type="ECO:0000256" key="6">
    <source>
        <dbReference type="ARBA" id="ARBA00023136"/>
    </source>
</evidence>
<feature type="transmembrane region" description="Helical" evidence="7">
    <location>
        <begin position="134"/>
        <end position="152"/>
    </location>
</feature>
<keyword evidence="5 7" id="KW-1133">Transmembrane helix</keyword>
<gene>
    <name evidence="9" type="ORF">RM706_03105</name>
</gene>
<keyword evidence="4 7" id="KW-0812">Transmembrane</keyword>
<feature type="transmembrane region" description="Helical" evidence="7">
    <location>
        <begin position="272"/>
        <end position="291"/>
    </location>
</feature>
<feature type="transmembrane region" description="Helical" evidence="7">
    <location>
        <begin position="360"/>
        <end position="381"/>
    </location>
</feature>
<feature type="transmembrane region" description="Helical" evidence="7">
    <location>
        <begin position="101"/>
        <end position="122"/>
    </location>
</feature>
<protein>
    <submittedName>
        <fullName evidence="9">MFS transporter</fullName>
    </submittedName>
</protein>
<dbReference type="Proteomes" id="UP001255246">
    <property type="component" value="Unassembled WGS sequence"/>
</dbReference>
<feature type="transmembrane region" description="Helical" evidence="7">
    <location>
        <begin position="205"/>
        <end position="231"/>
    </location>
</feature>
<evidence type="ECO:0000313" key="9">
    <source>
        <dbReference type="EMBL" id="MDT0605997.1"/>
    </source>
</evidence>
<dbReference type="PROSITE" id="PS00216">
    <property type="entry name" value="SUGAR_TRANSPORT_1"/>
    <property type="match status" value="1"/>
</dbReference>
<feature type="transmembrane region" description="Helical" evidence="7">
    <location>
        <begin position="164"/>
        <end position="184"/>
    </location>
</feature>
<dbReference type="InterPro" id="IPR001958">
    <property type="entry name" value="Tet-R_TetA/multi-R_MdtG-like"/>
</dbReference>
<dbReference type="PANTHER" id="PTHR23531:SF1">
    <property type="entry name" value="QUINOLENE RESISTANCE PROTEIN NORA"/>
    <property type="match status" value="1"/>
</dbReference>
<organism evidence="9 10">
    <name type="scientific">Croceitalea rosinachiae</name>
    <dbReference type="NCBI Taxonomy" id="3075596"/>
    <lineage>
        <taxon>Bacteria</taxon>
        <taxon>Pseudomonadati</taxon>
        <taxon>Bacteroidota</taxon>
        <taxon>Flavobacteriia</taxon>
        <taxon>Flavobacteriales</taxon>
        <taxon>Flavobacteriaceae</taxon>
        <taxon>Croceitalea</taxon>
    </lineage>
</organism>
<feature type="domain" description="Major facilitator superfamily (MFS) profile" evidence="8">
    <location>
        <begin position="11"/>
        <end position="386"/>
    </location>
</feature>
<feature type="transmembrane region" description="Helical" evidence="7">
    <location>
        <begin position="243"/>
        <end position="260"/>
    </location>
</feature>
<dbReference type="PANTHER" id="PTHR23531">
    <property type="entry name" value="QUINOLENE RESISTANCE PROTEIN NORA"/>
    <property type="match status" value="1"/>
</dbReference>
<dbReference type="InterPro" id="IPR036259">
    <property type="entry name" value="MFS_trans_sf"/>
</dbReference>
<feature type="transmembrane region" description="Helical" evidence="7">
    <location>
        <begin position="12"/>
        <end position="30"/>
    </location>
</feature>
<dbReference type="EMBL" id="JAVRHR010000001">
    <property type="protein sequence ID" value="MDT0605997.1"/>
    <property type="molecule type" value="Genomic_DNA"/>
</dbReference>
<evidence type="ECO:0000256" key="2">
    <source>
        <dbReference type="ARBA" id="ARBA00004141"/>
    </source>
</evidence>
<feature type="transmembrane region" description="Helical" evidence="7">
    <location>
        <begin position="76"/>
        <end position="95"/>
    </location>
</feature>
<dbReference type="CDD" id="cd17489">
    <property type="entry name" value="MFS_YfcJ_like"/>
    <property type="match status" value="1"/>
</dbReference>
<feature type="transmembrane region" description="Helical" evidence="7">
    <location>
        <begin position="297"/>
        <end position="320"/>
    </location>
</feature>
<dbReference type="InterPro" id="IPR052714">
    <property type="entry name" value="MFS_Exporter"/>
</dbReference>
<comment type="function">
    <text evidence="1">Resistance to tetracycline by an active tetracycline efflux. This is an energy-dependent process that decreases the accumulation of the antibiotic in whole cells. This protein functions as a metal-tetracycline/H(+) antiporter.</text>
</comment>
<dbReference type="RefSeq" id="WP_311349560.1">
    <property type="nucleotide sequence ID" value="NZ_JAVRHR010000001.1"/>
</dbReference>
<dbReference type="PROSITE" id="PS50850">
    <property type="entry name" value="MFS"/>
    <property type="match status" value="1"/>
</dbReference>
<comment type="subcellular location">
    <subcellularLocation>
        <location evidence="2">Membrane</location>
        <topology evidence="2">Multi-pass membrane protein</topology>
    </subcellularLocation>
</comment>
<dbReference type="SUPFAM" id="SSF103473">
    <property type="entry name" value="MFS general substrate transporter"/>
    <property type="match status" value="1"/>
</dbReference>
<keyword evidence="10" id="KW-1185">Reference proteome</keyword>
<reference evidence="9 10" key="1">
    <citation type="submission" date="2023-09" db="EMBL/GenBank/DDBJ databases">
        <authorList>
            <person name="Rey-Velasco X."/>
        </authorList>
    </citation>
    <scope>NUCLEOTIDE SEQUENCE [LARGE SCALE GENOMIC DNA]</scope>
    <source>
        <strain evidence="9 10">F388</strain>
    </source>
</reference>
<proteinExistence type="inferred from homology"/>
<keyword evidence="6 7" id="KW-0472">Membrane</keyword>
<dbReference type="Gene3D" id="1.20.1250.20">
    <property type="entry name" value="MFS general substrate transporter like domains"/>
    <property type="match status" value="1"/>
</dbReference>
<evidence type="ECO:0000256" key="7">
    <source>
        <dbReference type="SAM" id="Phobius"/>
    </source>
</evidence>
<sequence>MKKNHPIYNLRFGLLCLSSLFFSSSYNMLIPELPGYLSSLGGSQYIGFIIALFTLTAGLSRPFSGLLTDSIGRKPVMIFGAVVCVVCGFLYPVLITVGGFLFLRLVHGFSTGFTPTAIAAYVSDIVPANRWGEAFGIQGVFFTSGLALGPAIGSTIKLYYSYEILFYSSSVMAFLAMVLILKLHETLSERARFRMDMLKISRKDIISIDVIKPATITFLAYFAFGMILTLIPDWSDYLGFQNKGSFFISFTIASLTIRFLAGKASDKMGRKFVVIIGLMILFGSLLLMGILQTKFGLLFAASIYGLGMGILSPALNAWTVDLSPKEQRGRGISTMFIALEAGIGLGALFSGWYYQNSYENIPFTMYGCAIMVLLGLVFLLFKKEQH</sequence>
<dbReference type="PRINTS" id="PR01035">
    <property type="entry name" value="TCRTETA"/>
</dbReference>
<dbReference type="InterPro" id="IPR020846">
    <property type="entry name" value="MFS_dom"/>
</dbReference>
<evidence type="ECO:0000256" key="4">
    <source>
        <dbReference type="ARBA" id="ARBA00022692"/>
    </source>
</evidence>
<dbReference type="Pfam" id="PF07690">
    <property type="entry name" value="MFS_1"/>
    <property type="match status" value="2"/>
</dbReference>
<feature type="transmembrane region" description="Helical" evidence="7">
    <location>
        <begin position="42"/>
        <end position="64"/>
    </location>
</feature>
<evidence type="ECO:0000259" key="8">
    <source>
        <dbReference type="PROSITE" id="PS50850"/>
    </source>
</evidence>
<name>A0ABU3A757_9FLAO</name>
<comment type="caution">
    <text evidence="9">The sequence shown here is derived from an EMBL/GenBank/DDBJ whole genome shotgun (WGS) entry which is preliminary data.</text>
</comment>
<evidence type="ECO:0000256" key="3">
    <source>
        <dbReference type="ARBA" id="ARBA00007520"/>
    </source>
</evidence>
<evidence type="ECO:0000256" key="1">
    <source>
        <dbReference type="ARBA" id="ARBA00003279"/>
    </source>
</evidence>
<comment type="similarity">
    <text evidence="3">Belongs to the major facilitator superfamily. TCR/Tet family.</text>
</comment>
<feature type="transmembrane region" description="Helical" evidence="7">
    <location>
        <begin position="332"/>
        <end position="354"/>
    </location>
</feature>
<accession>A0ABU3A757</accession>
<evidence type="ECO:0000313" key="10">
    <source>
        <dbReference type="Proteomes" id="UP001255246"/>
    </source>
</evidence>
<dbReference type="InterPro" id="IPR005829">
    <property type="entry name" value="Sugar_transporter_CS"/>
</dbReference>
<dbReference type="InterPro" id="IPR011701">
    <property type="entry name" value="MFS"/>
</dbReference>